<keyword evidence="1" id="KW-0645">Protease</keyword>
<keyword evidence="4 8" id="KW-0862">Zinc</keyword>
<organism evidence="10 11">
    <name type="scientific">Sarcoptes scabiei</name>
    <name type="common">Itch mite</name>
    <name type="synonym">Acarus scabiei</name>
    <dbReference type="NCBI Taxonomy" id="52283"/>
    <lineage>
        <taxon>Eukaryota</taxon>
        <taxon>Metazoa</taxon>
        <taxon>Ecdysozoa</taxon>
        <taxon>Arthropoda</taxon>
        <taxon>Chelicerata</taxon>
        <taxon>Arachnida</taxon>
        <taxon>Acari</taxon>
        <taxon>Acariformes</taxon>
        <taxon>Sarcoptiformes</taxon>
        <taxon>Astigmata</taxon>
        <taxon>Psoroptidia</taxon>
        <taxon>Sarcoptoidea</taxon>
        <taxon>Sarcoptidae</taxon>
        <taxon>Sarcoptinae</taxon>
        <taxon>Sarcoptes</taxon>
    </lineage>
</organism>
<dbReference type="PANTHER" id="PTHR13723:SF275">
    <property type="entry name" value="STALL, ISOFORM C"/>
    <property type="match status" value="1"/>
</dbReference>
<evidence type="ECO:0000256" key="5">
    <source>
        <dbReference type="ARBA" id="ARBA00023049"/>
    </source>
</evidence>
<dbReference type="GO" id="GO:0046872">
    <property type="term" value="F:metal ion binding"/>
    <property type="evidence" value="ECO:0007669"/>
    <property type="project" value="UniProtKB-KW"/>
</dbReference>
<dbReference type="EMBL" id="JXLN01000002">
    <property type="protein sequence ID" value="KPL93576.1"/>
    <property type="molecule type" value="Genomic_DNA"/>
</dbReference>
<proteinExistence type="predicted"/>
<keyword evidence="5" id="KW-0482">Metalloprotease</keyword>
<evidence type="ECO:0000256" key="7">
    <source>
        <dbReference type="ARBA" id="ARBA00023180"/>
    </source>
</evidence>
<dbReference type="GO" id="GO:0030198">
    <property type="term" value="P:extracellular matrix organization"/>
    <property type="evidence" value="ECO:0007669"/>
    <property type="project" value="TreeGrafter"/>
</dbReference>
<accession>A0A131ZSG0</accession>
<gene>
    <name evidence="10" type="ORF">QR98_0000360</name>
</gene>
<dbReference type="InterPro" id="IPR024079">
    <property type="entry name" value="MetalloPept_cat_dom_sf"/>
</dbReference>
<dbReference type="Pfam" id="PF01421">
    <property type="entry name" value="Reprolysin"/>
    <property type="match status" value="1"/>
</dbReference>
<evidence type="ECO:0000256" key="2">
    <source>
        <dbReference type="ARBA" id="ARBA00022723"/>
    </source>
</evidence>
<feature type="region of interest" description="Disordered" evidence="9">
    <location>
        <begin position="381"/>
        <end position="432"/>
    </location>
</feature>
<comment type="caution">
    <text evidence="8">Lacks conserved residue(s) required for the propagation of feature annotation.</text>
</comment>
<feature type="region of interest" description="Disordered" evidence="9">
    <location>
        <begin position="1"/>
        <end position="28"/>
    </location>
</feature>
<keyword evidence="6" id="KW-1015">Disulfide bond</keyword>
<feature type="binding site" evidence="8">
    <location>
        <position position="210"/>
    </location>
    <ligand>
        <name>Zn(2+)</name>
        <dbReference type="ChEBI" id="CHEBI:29105"/>
        <note>catalytic</note>
    </ligand>
</feature>
<keyword evidence="3" id="KW-0378">Hydrolase</keyword>
<dbReference type="Proteomes" id="UP000616769">
    <property type="component" value="Unassembled WGS sequence"/>
</dbReference>
<dbReference type="GO" id="GO:0031012">
    <property type="term" value="C:extracellular matrix"/>
    <property type="evidence" value="ECO:0007669"/>
    <property type="project" value="TreeGrafter"/>
</dbReference>
<evidence type="ECO:0000256" key="4">
    <source>
        <dbReference type="ARBA" id="ARBA00022833"/>
    </source>
</evidence>
<dbReference type="PANTHER" id="PTHR13723">
    <property type="entry name" value="ADAMTS A DISINTEGRIN AND METALLOPROTEASE WITH THROMBOSPONDIN MOTIFS PROTEASE"/>
    <property type="match status" value="1"/>
</dbReference>
<dbReference type="GO" id="GO:0004222">
    <property type="term" value="F:metalloendopeptidase activity"/>
    <property type="evidence" value="ECO:0007669"/>
    <property type="project" value="InterPro"/>
</dbReference>
<evidence type="ECO:0000313" key="10">
    <source>
        <dbReference type="EMBL" id="KPL93576.1"/>
    </source>
</evidence>
<reference evidence="10 11" key="1">
    <citation type="journal article" date="2015" name="Parasit. Vectors">
        <title>Draft genome of the scabies mite.</title>
        <authorList>
            <person name="Rider S.D.Jr."/>
            <person name="Morgan M.S."/>
            <person name="Arlian L.G."/>
        </authorList>
    </citation>
    <scope>NUCLEOTIDE SEQUENCE [LARGE SCALE GENOMIC DNA]</scope>
    <source>
        <strain evidence="10">Arlian Lab</strain>
    </source>
</reference>
<evidence type="ECO:0000256" key="3">
    <source>
        <dbReference type="ARBA" id="ARBA00022801"/>
    </source>
</evidence>
<dbReference type="Pfam" id="PF17771">
    <property type="entry name" value="ADAMTS_CR_2"/>
    <property type="match status" value="1"/>
</dbReference>
<dbReference type="InterPro" id="IPR041645">
    <property type="entry name" value="ADAMTS_CR_2"/>
</dbReference>
<dbReference type="OrthoDB" id="10035764at2759"/>
<feature type="compositionally biased region" description="Basic and acidic residues" evidence="9">
    <location>
        <begin position="1"/>
        <end position="13"/>
    </location>
</feature>
<dbReference type="AlphaFoldDB" id="A0A131ZSG0"/>
<feature type="active site" evidence="8">
    <location>
        <position position="207"/>
    </location>
</feature>
<evidence type="ECO:0000256" key="8">
    <source>
        <dbReference type="PROSITE-ProRule" id="PRU00276"/>
    </source>
</evidence>
<dbReference type="VEuPathDB" id="VectorBase:SSCA007065"/>
<comment type="caution">
    <text evidence="10">The sequence shown here is derived from an EMBL/GenBank/DDBJ whole genome shotgun (WGS) entry which is preliminary data.</text>
</comment>
<keyword evidence="7" id="KW-0325">Glycoprotein</keyword>
<dbReference type="SUPFAM" id="SSF55486">
    <property type="entry name" value="Metalloproteases ('zincins'), catalytic domain"/>
    <property type="match status" value="1"/>
</dbReference>
<protein>
    <submittedName>
        <fullName evidence="10">A disintegrin and metalloproteinase with thrombospondin motifs 7-like protein 1</fullName>
    </submittedName>
</protein>
<feature type="compositionally biased region" description="Acidic residues" evidence="9">
    <location>
        <begin position="400"/>
        <end position="415"/>
    </location>
</feature>
<dbReference type="InterPro" id="IPR050439">
    <property type="entry name" value="ADAMTS_ADAMTS-like"/>
</dbReference>
<evidence type="ECO:0000256" key="9">
    <source>
        <dbReference type="SAM" id="MobiDB-lite"/>
    </source>
</evidence>
<name>A0A131ZSG0_SARSC</name>
<keyword evidence="2 8" id="KW-0479">Metal-binding</keyword>
<dbReference type="GO" id="GO:0006508">
    <property type="term" value="P:proteolysis"/>
    <property type="evidence" value="ECO:0007669"/>
    <property type="project" value="UniProtKB-KW"/>
</dbReference>
<dbReference type="PROSITE" id="PS50215">
    <property type="entry name" value="ADAM_MEPRO"/>
    <property type="match status" value="1"/>
</dbReference>
<feature type="binding site" evidence="8">
    <location>
        <position position="206"/>
    </location>
    <ligand>
        <name>Zn(2+)</name>
        <dbReference type="ChEBI" id="CHEBI:29105"/>
        <note>catalytic</note>
    </ligand>
</feature>
<evidence type="ECO:0000256" key="6">
    <source>
        <dbReference type="ARBA" id="ARBA00023157"/>
    </source>
</evidence>
<evidence type="ECO:0000313" key="11">
    <source>
        <dbReference type="Proteomes" id="UP000616769"/>
    </source>
</evidence>
<dbReference type="Gene3D" id="3.40.1620.60">
    <property type="match status" value="1"/>
</dbReference>
<dbReference type="InterPro" id="IPR001590">
    <property type="entry name" value="Peptidase_M12B"/>
</dbReference>
<feature type="binding site" evidence="8">
    <location>
        <position position="216"/>
    </location>
    <ligand>
        <name>Zn(2+)</name>
        <dbReference type="ChEBI" id="CHEBI:29105"/>
        <note>catalytic</note>
    </ligand>
</feature>
<dbReference type="Gene3D" id="3.40.390.10">
    <property type="entry name" value="Collagenase (Catalytic Domain)"/>
    <property type="match status" value="1"/>
</dbReference>
<evidence type="ECO:0000256" key="1">
    <source>
        <dbReference type="ARBA" id="ARBA00022670"/>
    </source>
</evidence>
<sequence>MNFIDRDNFGSRYDDDDSGGGGGEDGKKSMIRFRFKRDDVDVNEKRTKKNKKVYNIETIIFVDRFLIDRFNGERKQLERLILTIMNEVQLIYNFDSLRTRIRILIKKIIYLDSSFSQDVPDTANGDIDLYLDNFCAWQKRLWRKANPNYRWDHALMLTGLDLYKQIGYEKNKKVLGLAWVNGMCRPSYSCTLNEAKNFESSFVIAHELAHSLGMLHDGLDNNCDPDKFIMSEKTGPGKINWSPCSNLYLENFLKKTDLKCLERTSDESFFLYTSQLDSNGENYPHELRLPGELYTLNQQCQLALGDQYRAYITQRSPFNDICKELWCSHGNWASPAHPALEGSPCGPRKSCSQGLCVPMDSNDSYRRKPFLYYSNLNPNRRKKTRYPSPNMEFQNNQIDVEGDDVYTNNDGEDDDNNHRRLHKNNSTNNRQTSSFMKKIQNFLRNAIKSIIGLFSEFYGLFFVC</sequence>